<dbReference type="Pfam" id="PF00076">
    <property type="entry name" value="RRM_1"/>
    <property type="match status" value="2"/>
</dbReference>
<reference evidence="6 7" key="1">
    <citation type="submission" date="2021-04" db="EMBL/GenBank/DDBJ databases">
        <authorList>
            <person name="Bliznina A."/>
        </authorList>
    </citation>
    <scope>NUCLEOTIDE SEQUENCE [LARGE SCALE GENOMIC DNA]</scope>
</reference>
<evidence type="ECO:0000256" key="2">
    <source>
        <dbReference type="ARBA" id="ARBA00023242"/>
    </source>
</evidence>
<feature type="domain" description="RRM" evidence="5">
    <location>
        <begin position="134"/>
        <end position="209"/>
    </location>
</feature>
<keyword evidence="3" id="KW-0694">RNA-binding</keyword>
<dbReference type="Proteomes" id="UP001158576">
    <property type="component" value="Chromosome XSR"/>
</dbReference>
<feature type="region of interest" description="Disordered" evidence="4">
    <location>
        <begin position="252"/>
        <end position="296"/>
    </location>
</feature>
<comment type="subcellular location">
    <subcellularLocation>
        <location evidence="1">Nucleus</location>
    </subcellularLocation>
</comment>
<dbReference type="Gene3D" id="3.30.70.330">
    <property type="match status" value="2"/>
</dbReference>
<sequence>MDWRSSFLFSATQFAFYGSYSQIEDPLENSATMSAEIDTKAGSLIDNNEIGNENKMFVGGLSKKTTVEAFRAYFEAYGDVKDVVVKTDPSTGTSRGFGFVMFTAEESIGKVLAAGPHNLDGKRIDPKKAERRDGKMFVGGVKPDTSVDTIKEYFTQFGEVESVDRPMNKQTNENKPFCFVIFKKDGVNSKCIKQRYHEIDGKRCECKEGIAKERMAPVGQFYGGAPAGMSYGYQQPYGGYMIPPQQWGQGYTGYGQQWGGPHAQPPHGPRGGGAGGGRGGRGGGAGGRGRGRPTPY</sequence>
<dbReference type="InterPro" id="IPR012677">
    <property type="entry name" value="Nucleotide-bd_a/b_plait_sf"/>
</dbReference>
<evidence type="ECO:0000259" key="5">
    <source>
        <dbReference type="PROSITE" id="PS50102"/>
    </source>
</evidence>
<proteinExistence type="predicted"/>
<evidence type="ECO:0000313" key="7">
    <source>
        <dbReference type="Proteomes" id="UP001158576"/>
    </source>
</evidence>
<dbReference type="InterPro" id="IPR000504">
    <property type="entry name" value="RRM_dom"/>
</dbReference>
<dbReference type="PROSITE" id="PS50102">
    <property type="entry name" value="RRM"/>
    <property type="match status" value="2"/>
</dbReference>
<organism evidence="6 7">
    <name type="scientific">Oikopleura dioica</name>
    <name type="common">Tunicate</name>
    <dbReference type="NCBI Taxonomy" id="34765"/>
    <lineage>
        <taxon>Eukaryota</taxon>
        <taxon>Metazoa</taxon>
        <taxon>Chordata</taxon>
        <taxon>Tunicata</taxon>
        <taxon>Appendicularia</taxon>
        <taxon>Copelata</taxon>
        <taxon>Oikopleuridae</taxon>
        <taxon>Oikopleura</taxon>
    </lineage>
</organism>
<keyword evidence="7" id="KW-1185">Reference proteome</keyword>
<dbReference type="InterPro" id="IPR035979">
    <property type="entry name" value="RBD_domain_sf"/>
</dbReference>
<accession>A0ABN7SDI6</accession>
<dbReference type="SUPFAM" id="SSF54928">
    <property type="entry name" value="RNA-binding domain, RBD"/>
    <property type="match status" value="2"/>
</dbReference>
<gene>
    <name evidence="6" type="ORF">OKIOD_LOCUS7217</name>
</gene>
<evidence type="ECO:0000256" key="4">
    <source>
        <dbReference type="SAM" id="MobiDB-lite"/>
    </source>
</evidence>
<dbReference type="PANTHER" id="PTHR48033:SF10">
    <property type="entry name" value="RNA-BINDING PROTEIN SQUID"/>
    <property type="match status" value="1"/>
</dbReference>
<dbReference type="EMBL" id="OU015569">
    <property type="protein sequence ID" value="CAG5098429.1"/>
    <property type="molecule type" value="Genomic_DNA"/>
</dbReference>
<evidence type="ECO:0000256" key="3">
    <source>
        <dbReference type="PROSITE-ProRule" id="PRU00176"/>
    </source>
</evidence>
<feature type="domain" description="RRM" evidence="5">
    <location>
        <begin position="54"/>
        <end position="143"/>
    </location>
</feature>
<dbReference type="PANTHER" id="PTHR48033">
    <property type="entry name" value="RNA-BINDING (RRM/RBD/RNP MOTIFS) FAMILY PROTEIN"/>
    <property type="match status" value="1"/>
</dbReference>
<dbReference type="SMART" id="SM00360">
    <property type="entry name" value="RRM"/>
    <property type="match status" value="2"/>
</dbReference>
<evidence type="ECO:0000313" key="6">
    <source>
        <dbReference type="EMBL" id="CAG5098429.1"/>
    </source>
</evidence>
<evidence type="ECO:0000256" key="1">
    <source>
        <dbReference type="ARBA" id="ARBA00004123"/>
    </source>
</evidence>
<keyword evidence="2" id="KW-0539">Nucleus</keyword>
<feature type="compositionally biased region" description="Gly residues" evidence="4">
    <location>
        <begin position="269"/>
        <end position="288"/>
    </location>
</feature>
<name>A0ABN7SDI6_OIKDI</name>
<protein>
    <submittedName>
        <fullName evidence="6">Oidioi.mRNA.OKI2018_I69.XSR.g15659.t1.cds</fullName>
    </submittedName>
</protein>